<gene>
    <name evidence="1" type="ORF">PGT21_007023</name>
</gene>
<proteinExistence type="predicted"/>
<evidence type="ECO:0000313" key="1">
    <source>
        <dbReference type="EMBL" id="KAA1067484.1"/>
    </source>
</evidence>
<dbReference type="AlphaFoldDB" id="A0A5B0LV65"/>
<accession>A0A5B0LV65</accession>
<dbReference type="Proteomes" id="UP000324748">
    <property type="component" value="Unassembled WGS sequence"/>
</dbReference>
<sequence length="165" mass="18256">LTINPVVRPVSHQNPLVDYKSPAGTCIDRFKCHHTRAIVSNLILPTSGRPLLSEYQYQHSFFIHSEYTSKYVTPKTHKLIVHIESLTLSRSQENSTDHITATCSLDCHAILTALCCLGSTKVPGVQPWADWMKSAGVDRSGRVLLKRPCPIPAFGAPTGEIVQHT</sequence>
<protein>
    <submittedName>
        <fullName evidence="1">Uncharacterized protein</fullName>
    </submittedName>
</protein>
<keyword evidence="2" id="KW-1185">Reference proteome</keyword>
<organism evidence="1 2">
    <name type="scientific">Puccinia graminis f. sp. tritici</name>
    <dbReference type="NCBI Taxonomy" id="56615"/>
    <lineage>
        <taxon>Eukaryota</taxon>
        <taxon>Fungi</taxon>
        <taxon>Dikarya</taxon>
        <taxon>Basidiomycota</taxon>
        <taxon>Pucciniomycotina</taxon>
        <taxon>Pucciniomycetes</taxon>
        <taxon>Pucciniales</taxon>
        <taxon>Pucciniaceae</taxon>
        <taxon>Puccinia</taxon>
    </lineage>
</organism>
<evidence type="ECO:0000313" key="2">
    <source>
        <dbReference type="Proteomes" id="UP000324748"/>
    </source>
</evidence>
<name>A0A5B0LV65_PUCGR</name>
<comment type="caution">
    <text evidence="1">The sequence shown here is derived from an EMBL/GenBank/DDBJ whole genome shotgun (WGS) entry which is preliminary data.</text>
</comment>
<dbReference type="EMBL" id="VSWC01000184">
    <property type="protein sequence ID" value="KAA1067484.1"/>
    <property type="molecule type" value="Genomic_DNA"/>
</dbReference>
<reference evidence="1 2" key="1">
    <citation type="submission" date="2019-05" db="EMBL/GenBank/DDBJ databases">
        <title>Emergence of the Ug99 lineage of the wheat stem rust pathogen through somatic hybridization.</title>
        <authorList>
            <person name="Li F."/>
            <person name="Upadhyaya N.M."/>
            <person name="Sperschneider J."/>
            <person name="Matny O."/>
            <person name="Nguyen-Phuc H."/>
            <person name="Mago R."/>
            <person name="Raley C."/>
            <person name="Miller M.E."/>
            <person name="Silverstein K.A.T."/>
            <person name="Henningsen E."/>
            <person name="Hirsch C.D."/>
            <person name="Visser B."/>
            <person name="Pretorius Z.A."/>
            <person name="Steffenson B.J."/>
            <person name="Schwessinger B."/>
            <person name="Dodds P.N."/>
            <person name="Figueroa M."/>
        </authorList>
    </citation>
    <scope>NUCLEOTIDE SEQUENCE [LARGE SCALE GENOMIC DNA]</scope>
    <source>
        <strain evidence="1">21-0</strain>
    </source>
</reference>
<feature type="non-terminal residue" evidence="1">
    <location>
        <position position="1"/>
    </location>
</feature>